<organism evidence="2 3">
    <name type="scientific">Cucumis sativus</name>
    <name type="common">Cucumber</name>
    <dbReference type="NCBI Taxonomy" id="3659"/>
    <lineage>
        <taxon>Eukaryota</taxon>
        <taxon>Viridiplantae</taxon>
        <taxon>Streptophyta</taxon>
        <taxon>Embryophyta</taxon>
        <taxon>Tracheophyta</taxon>
        <taxon>Spermatophyta</taxon>
        <taxon>Magnoliopsida</taxon>
        <taxon>eudicotyledons</taxon>
        <taxon>Gunneridae</taxon>
        <taxon>Pentapetalae</taxon>
        <taxon>rosids</taxon>
        <taxon>fabids</taxon>
        <taxon>Cucurbitales</taxon>
        <taxon>Cucurbitaceae</taxon>
        <taxon>Benincaseae</taxon>
        <taxon>Cucumis</taxon>
    </lineage>
</organism>
<evidence type="ECO:0000256" key="1">
    <source>
        <dbReference type="SAM" id="Phobius"/>
    </source>
</evidence>
<evidence type="ECO:0000313" key="2">
    <source>
        <dbReference type="EMBL" id="KGN59271.1"/>
    </source>
</evidence>
<keyword evidence="1" id="KW-0472">Membrane</keyword>
<proteinExistence type="predicted"/>
<name>A0A0A0LGW6_CUCSA</name>
<reference evidence="2 3" key="2">
    <citation type="journal article" date="2009" name="PLoS ONE">
        <title>An integrated genetic and cytogenetic map of the cucumber genome.</title>
        <authorList>
            <person name="Ren Y."/>
            <person name="Zhang Z."/>
            <person name="Liu J."/>
            <person name="Staub J.E."/>
            <person name="Han Y."/>
            <person name="Cheng Z."/>
            <person name="Li X."/>
            <person name="Lu J."/>
            <person name="Miao H."/>
            <person name="Kang H."/>
            <person name="Xie B."/>
            <person name="Gu X."/>
            <person name="Wang X."/>
            <person name="Du Y."/>
            <person name="Jin W."/>
            <person name="Huang S."/>
        </authorList>
    </citation>
    <scope>NUCLEOTIDE SEQUENCE [LARGE SCALE GENOMIC DNA]</scope>
    <source>
        <strain evidence="3">cv. 9930</strain>
    </source>
</reference>
<dbReference type="OMA" id="HREGCTC"/>
<reference evidence="2 3" key="1">
    <citation type="journal article" date="2009" name="Nat. Genet.">
        <title>The genome of the cucumber, Cucumis sativus L.</title>
        <authorList>
            <person name="Huang S."/>
            <person name="Li R."/>
            <person name="Zhang Z."/>
            <person name="Li L."/>
            <person name="Gu X."/>
            <person name="Fan W."/>
            <person name="Lucas W.J."/>
            <person name="Wang X."/>
            <person name="Xie B."/>
            <person name="Ni P."/>
            <person name="Ren Y."/>
            <person name="Zhu H."/>
            <person name="Li J."/>
            <person name="Lin K."/>
            <person name="Jin W."/>
            <person name="Fei Z."/>
            <person name="Li G."/>
            <person name="Staub J."/>
            <person name="Kilian A."/>
            <person name="van der Vossen E.A."/>
            <person name="Wu Y."/>
            <person name="Guo J."/>
            <person name="He J."/>
            <person name="Jia Z."/>
            <person name="Ren Y."/>
            <person name="Tian G."/>
            <person name="Lu Y."/>
            <person name="Ruan J."/>
            <person name="Qian W."/>
            <person name="Wang M."/>
            <person name="Huang Q."/>
            <person name="Li B."/>
            <person name="Xuan Z."/>
            <person name="Cao J."/>
            <person name="Asan"/>
            <person name="Wu Z."/>
            <person name="Zhang J."/>
            <person name="Cai Q."/>
            <person name="Bai Y."/>
            <person name="Zhao B."/>
            <person name="Han Y."/>
            <person name="Li Y."/>
            <person name="Li X."/>
            <person name="Wang S."/>
            <person name="Shi Q."/>
            <person name="Liu S."/>
            <person name="Cho W.K."/>
            <person name="Kim J.Y."/>
            <person name="Xu Y."/>
            <person name="Heller-Uszynska K."/>
            <person name="Miao H."/>
            <person name="Cheng Z."/>
            <person name="Zhang S."/>
            <person name="Wu J."/>
            <person name="Yang Y."/>
            <person name="Kang H."/>
            <person name="Li M."/>
            <person name="Liang H."/>
            <person name="Ren X."/>
            <person name="Shi Z."/>
            <person name="Wen M."/>
            <person name="Jian M."/>
            <person name="Yang H."/>
            <person name="Zhang G."/>
            <person name="Yang Z."/>
            <person name="Chen R."/>
            <person name="Liu S."/>
            <person name="Li J."/>
            <person name="Ma L."/>
            <person name="Liu H."/>
            <person name="Zhou Y."/>
            <person name="Zhao J."/>
            <person name="Fang X."/>
            <person name="Li G."/>
            <person name="Fang L."/>
            <person name="Li Y."/>
            <person name="Liu D."/>
            <person name="Zheng H."/>
            <person name="Zhang Y."/>
            <person name="Qin N."/>
            <person name="Li Z."/>
            <person name="Yang G."/>
            <person name="Yang S."/>
            <person name="Bolund L."/>
            <person name="Kristiansen K."/>
            <person name="Zheng H."/>
            <person name="Li S."/>
            <person name="Zhang X."/>
            <person name="Yang H."/>
            <person name="Wang J."/>
            <person name="Sun R."/>
            <person name="Zhang B."/>
            <person name="Jiang S."/>
            <person name="Wang J."/>
            <person name="Du Y."/>
            <person name="Li S."/>
        </authorList>
    </citation>
    <scope>NUCLEOTIDE SEQUENCE [LARGE SCALE GENOMIC DNA]</scope>
    <source>
        <strain evidence="3">cv. 9930</strain>
    </source>
</reference>
<dbReference type="AlphaFoldDB" id="A0A0A0LGW6"/>
<accession>A0A0A0LGW6</accession>
<evidence type="ECO:0000313" key="3">
    <source>
        <dbReference type="Proteomes" id="UP000029981"/>
    </source>
</evidence>
<gene>
    <name evidence="2" type="ORF">Csa_3G797600</name>
</gene>
<reference evidence="2 3" key="3">
    <citation type="journal article" date="2010" name="BMC Genomics">
        <title>Transcriptome sequencing and comparative analysis of cucumber flowers with different sex types.</title>
        <authorList>
            <person name="Guo S."/>
            <person name="Zheng Y."/>
            <person name="Joung J.G."/>
            <person name="Liu S."/>
            <person name="Zhang Z."/>
            <person name="Crasta O.R."/>
            <person name="Sobral B.W."/>
            <person name="Xu Y."/>
            <person name="Huang S."/>
            <person name="Fei Z."/>
        </authorList>
    </citation>
    <scope>NUCLEOTIDE SEQUENCE [LARGE SCALE GENOMIC DNA]</scope>
    <source>
        <strain evidence="3">cv. 9930</strain>
    </source>
</reference>
<dbReference type="EMBL" id="CM002924">
    <property type="protein sequence ID" value="KGN59271.1"/>
    <property type="molecule type" value="Genomic_DNA"/>
</dbReference>
<dbReference type="Gramene" id="KGN59271">
    <property type="protein sequence ID" value="KGN59271"/>
    <property type="gene ID" value="Csa_3G797600"/>
</dbReference>
<protein>
    <submittedName>
        <fullName evidence="2">Uncharacterized protein</fullName>
    </submittedName>
</protein>
<reference evidence="2 3" key="4">
    <citation type="journal article" date="2011" name="BMC Genomics">
        <title>RNA-Seq improves annotation of protein-coding genes in the cucumber genome.</title>
        <authorList>
            <person name="Li Z."/>
            <person name="Zhang Z."/>
            <person name="Yan P."/>
            <person name="Huang S."/>
            <person name="Fei Z."/>
            <person name="Lin K."/>
        </authorList>
    </citation>
    <scope>NUCLEOTIDE SEQUENCE [LARGE SCALE GENOMIC DNA]</scope>
    <source>
        <strain evidence="3">cv. 9930</strain>
    </source>
</reference>
<feature type="transmembrane region" description="Helical" evidence="1">
    <location>
        <begin position="23"/>
        <end position="45"/>
    </location>
</feature>
<dbReference type="Proteomes" id="UP000029981">
    <property type="component" value="Chromosome 3"/>
</dbReference>
<keyword evidence="3" id="KW-1185">Reference proteome</keyword>
<keyword evidence="1" id="KW-0812">Transmembrane</keyword>
<sequence>MGVTVSIKAPSTMNPGLGPSGCLLVQMTVPLALASAFSSSFFTFLKRNSSVHREGCTCSTLT</sequence>
<keyword evidence="1" id="KW-1133">Transmembrane helix</keyword>